<evidence type="ECO:0000313" key="2">
    <source>
        <dbReference type="Proteomes" id="UP000286415"/>
    </source>
</evidence>
<sequence length="192" mass="21820">MPPLFIYLRQVGLSSGSTRPLFGCIIPLTKLRPIYSFRSPTVLNCIDVPPASFSERRPSFPENSSFPLLAPPEKCLLPHTVQFPNQLKGADVDHRNGFHGMGCFCHIPFHQLASLKGHHIIHHLTYHPGPVALYRRSKTLICISFTKLNIHLLLERVFLNFSGYSLTVTQMQANATKRLHKFSYRSHFSKDV</sequence>
<evidence type="ECO:0000313" key="1">
    <source>
        <dbReference type="EMBL" id="KAG5441894.1"/>
    </source>
</evidence>
<comment type="caution">
    <text evidence="1">The sequence shown here is derived from an EMBL/GenBank/DDBJ whole genome shotgun (WGS) entry which is preliminary data.</text>
</comment>
<organism evidence="1 2">
    <name type="scientific">Clonorchis sinensis</name>
    <name type="common">Chinese liver fluke</name>
    <dbReference type="NCBI Taxonomy" id="79923"/>
    <lineage>
        <taxon>Eukaryota</taxon>
        <taxon>Metazoa</taxon>
        <taxon>Spiralia</taxon>
        <taxon>Lophotrochozoa</taxon>
        <taxon>Platyhelminthes</taxon>
        <taxon>Trematoda</taxon>
        <taxon>Digenea</taxon>
        <taxon>Opisthorchiida</taxon>
        <taxon>Opisthorchiata</taxon>
        <taxon>Opisthorchiidae</taxon>
        <taxon>Clonorchis</taxon>
    </lineage>
</organism>
<dbReference type="InParanoid" id="A0A419Q2H6"/>
<name>A0A419Q2H6_CLOSI</name>
<protein>
    <submittedName>
        <fullName evidence="1">Uncharacterized protein</fullName>
    </submittedName>
</protein>
<gene>
    <name evidence="1" type="ORF">CSKR_106338</name>
</gene>
<keyword evidence="2" id="KW-1185">Reference proteome</keyword>
<reference evidence="1 2" key="2">
    <citation type="journal article" date="2021" name="Genomics">
        <title>High-quality reference genome for Clonorchis sinensis.</title>
        <authorList>
            <person name="Young N.D."/>
            <person name="Stroehlein A.J."/>
            <person name="Kinkar L."/>
            <person name="Wang T."/>
            <person name="Sohn W.M."/>
            <person name="Chang B.C.H."/>
            <person name="Kaur P."/>
            <person name="Weisz D."/>
            <person name="Dudchenko O."/>
            <person name="Aiden E.L."/>
            <person name="Korhonen P.K."/>
            <person name="Gasser R.B."/>
        </authorList>
    </citation>
    <scope>NUCLEOTIDE SEQUENCE [LARGE SCALE GENOMIC DNA]</scope>
    <source>
        <strain evidence="1">Cs-k2</strain>
    </source>
</reference>
<dbReference type="EMBL" id="NIRI02000076">
    <property type="protein sequence ID" value="KAG5441894.1"/>
    <property type="molecule type" value="Genomic_DNA"/>
</dbReference>
<reference evidence="1 2" key="1">
    <citation type="journal article" date="2018" name="Biotechnol. Adv.">
        <title>Improved genomic resources and new bioinformatic workflow for the carcinogenic parasite Clonorchis sinensis: Biotechnological implications.</title>
        <authorList>
            <person name="Wang D."/>
            <person name="Korhonen P.K."/>
            <person name="Gasser R.B."/>
            <person name="Young N.D."/>
        </authorList>
    </citation>
    <scope>NUCLEOTIDE SEQUENCE [LARGE SCALE GENOMIC DNA]</scope>
    <source>
        <strain evidence="1">Cs-k2</strain>
    </source>
</reference>
<accession>A0A419Q2H6</accession>
<proteinExistence type="predicted"/>
<dbReference type="Proteomes" id="UP000286415">
    <property type="component" value="Unassembled WGS sequence"/>
</dbReference>
<dbReference type="AlphaFoldDB" id="A0A419Q2H6"/>